<dbReference type="GO" id="GO:0005524">
    <property type="term" value="F:ATP binding"/>
    <property type="evidence" value="ECO:0007669"/>
    <property type="project" value="UniProtKB-KW"/>
</dbReference>
<proteinExistence type="predicted"/>
<dbReference type="InterPro" id="IPR025669">
    <property type="entry name" value="AAA_dom"/>
</dbReference>
<dbReference type="GO" id="GO:0016887">
    <property type="term" value="F:ATP hydrolysis activity"/>
    <property type="evidence" value="ECO:0007669"/>
    <property type="project" value="TreeGrafter"/>
</dbReference>
<evidence type="ECO:0000313" key="4">
    <source>
        <dbReference type="EMBL" id="MQX52982.1"/>
    </source>
</evidence>
<evidence type="ECO:0000256" key="2">
    <source>
        <dbReference type="ARBA" id="ARBA00022840"/>
    </source>
</evidence>
<dbReference type="PANTHER" id="PTHR43384">
    <property type="entry name" value="SEPTUM SITE-DETERMINING PROTEIN MIND HOMOLOG, CHLOROPLASTIC-RELATED"/>
    <property type="match status" value="1"/>
</dbReference>
<dbReference type="EMBL" id="WIRE01000001">
    <property type="protein sequence ID" value="MQX52982.1"/>
    <property type="molecule type" value="Genomic_DNA"/>
</dbReference>
<comment type="caution">
    <text evidence="4">The sequence shown here is derived from an EMBL/GenBank/DDBJ whole genome shotgun (WGS) entry which is preliminary data.</text>
</comment>
<keyword evidence="2" id="KW-0067">ATP-binding</keyword>
<dbReference type="GO" id="GO:0009898">
    <property type="term" value="C:cytoplasmic side of plasma membrane"/>
    <property type="evidence" value="ECO:0007669"/>
    <property type="project" value="TreeGrafter"/>
</dbReference>
<dbReference type="Pfam" id="PF13614">
    <property type="entry name" value="AAA_31"/>
    <property type="match status" value="1"/>
</dbReference>
<sequence>MTQGVIATLVYRNETTKAEFARLISGAKAGFVAIPVGANEVLSEKIRESGCQVVIFEAGDDVGIDVHQLQLLSREFPKTEFFACHPSPDVDTFRTFMRAGVRDVFSLPPAERDVVRELDRIADSVAGESDQHNGKVISIINSKSGSGATTLAVNLACDLAEMDENLKVALVDMDIQFGSVSLYLDVKWQSNVMEAFSQSARLDGTMLKSMMSQHDSGVSALPAPLKITRLDRVSAMDVKKFLEAARESFDVIVLDLPRVINEWTEEVLRSSDSIYMVIQRSLAVIRDARLLTTYFHSAGISDDKVTIVDNRYRSKHAAVTDKQIQETLRIERIVRIANDYDTAIGSQERGVPLSRYARSSRLAKDLNSLSQAVLFELTGEERESGGFLDRLMGRQ</sequence>
<keyword evidence="5" id="KW-1185">Reference proteome</keyword>
<dbReference type="Proteomes" id="UP000469421">
    <property type="component" value="Unassembled WGS sequence"/>
</dbReference>
<name>A0A6N7LS02_9GAMM</name>
<dbReference type="GO" id="GO:0005829">
    <property type="term" value="C:cytosol"/>
    <property type="evidence" value="ECO:0007669"/>
    <property type="project" value="TreeGrafter"/>
</dbReference>
<dbReference type="PANTHER" id="PTHR43384:SF6">
    <property type="entry name" value="SEPTUM SITE-DETERMINING PROTEIN MIND HOMOLOG, CHLOROPLASTIC"/>
    <property type="match status" value="1"/>
</dbReference>
<dbReference type="Gene3D" id="3.40.50.2300">
    <property type="match status" value="1"/>
</dbReference>
<dbReference type="InterPro" id="IPR050625">
    <property type="entry name" value="ParA/MinD_ATPase"/>
</dbReference>
<evidence type="ECO:0000259" key="3">
    <source>
        <dbReference type="Pfam" id="PF13614"/>
    </source>
</evidence>
<protein>
    <submittedName>
        <fullName evidence="4">AAA family ATPase</fullName>
    </submittedName>
</protein>
<dbReference type="RefSeq" id="WP_153500038.1">
    <property type="nucleotide sequence ID" value="NZ_WIRE01000001.1"/>
</dbReference>
<organism evidence="4 5">
    <name type="scientific">Alcanivorax sediminis</name>
    <dbReference type="NCBI Taxonomy" id="2663008"/>
    <lineage>
        <taxon>Bacteria</taxon>
        <taxon>Pseudomonadati</taxon>
        <taxon>Pseudomonadota</taxon>
        <taxon>Gammaproteobacteria</taxon>
        <taxon>Oceanospirillales</taxon>
        <taxon>Alcanivoracaceae</taxon>
        <taxon>Alcanivorax</taxon>
    </lineage>
</organism>
<evidence type="ECO:0000313" key="5">
    <source>
        <dbReference type="Proteomes" id="UP000469421"/>
    </source>
</evidence>
<gene>
    <name evidence="4" type="ORF">GFN93_06945</name>
</gene>
<reference evidence="4 5" key="1">
    <citation type="submission" date="2019-10" db="EMBL/GenBank/DDBJ databases">
        <title>Alcanivorax sp.PA15-N-34 draft genome sequence.</title>
        <authorList>
            <person name="Liao X."/>
            <person name="Shao Z."/>
        </authorList>
    </citation>
    <scope>NUCLEOTIDE SEQUENCE [LARGE SCALE GENOMIC DNA]</scope>
    <source>
        <strain evidence="4 5">PA15-N-34</strain>
    </source>
</reference>
<feature type="domain" description="AAA" evidence="3">
    <location>
        <begin position="135"/>
        <end position="282"/>
    </location>
</feature>
<dbReference type="AlphaFoldDB" id="A0A6N7LS02"/>
<evidence type="ECO:0000256" key="1">
    <source>
        <dbReference type="ARBA" id="ARBA00022741"/>
    </source>
</evidence>
<dbReference type="SUPFAM" id="SSF52540">
    <property type="entry name" value="P-loop containing nucleoside triphosphate hydrolases"/>
    <property type="match status" value="1"/>
</dbReference>
<keyword evidence="1" id="KW-0547">Nucleotide-binding</keyword>
<dbReference type="InterPro" id="IPR027417">
    <property type="entry name" value="P-loop_NTPase"/>
</dbReference>
<dbReference type="GO" id="GO:0051782">
    <property type="term" value="P:negative regulation of cell division"/>
    <property type="evidence" value="ECO:0007669"/>
    <property type="project" value="TreeGrafter"/>
</dbReference>
<dbReference type="Gene3D" id="3.40.50.300">
    <property type="entry name" value="P-loop containing nucleotide triphosphate hydrolases"/>
    <property type="match status" value="1"/>
</dbReference>
<accession>A0A6N7LS02</accession>